<protein>
    <recommendedName>
        <fullName evidence="3">DUF3761 domain-containing protein</fullName>
    </recommendedName>
</protein>
<accession>A0A250L5A3</accession>
<keyword evidence="1" id="KW-0812">Transmembrane</keyword>
<dbReference type="EMBL" id="AP018357">
    <property type="protein sequence ID" value="BBA39745.1"/>
    <property type="molecule type" value="Genomic_DNA"/>
</dbReference>
<reference evidence="2" key="2">
    <citation type="journal article" date="2017" name="Genome Announc.">
        <title>High-Quality Draft Genome Sequence of Burkholderia contaminans CH-1, a Gram-Negative Bacterium That Metabolizes 2-Azahypoxanthine, a Plant Growth-Regulating Compound.</title>
        <authorList>
            <person name="Choi J.-H."/>
            <person name="Sugiura H."/>
            <person name="Moriuchi R."/>
            <person name="Kawagishi H."/>
            <person name="Dohra H."/>
        </authorList>
    </citation>
    <scope>NUCLEOTIDE SEQUENCE</scope>
    <source>
        <strain evidence="2">CH-1</strain>
    </source>
</reference>
<organism evidence="2">
    <name type="scientific">Burkholderia contaminans</name>
    <dbReference type="NCBI Taxonomy" id="488447"/>
    <lineage>
        <taxon>Bacteria</taxon>
        <taxon>Pseudomonadati</taxon>
        <taxon>Pseudomonadota</taxon>
        <taxon>Betaproteobacteria</taxon>
        <taxon>Burkholderiales</taxon>
        <taxon>Burkholderiaceae</taxon>
        <taxon>Burkholderia</taxon>
        <taxon>Burkholderia cepacia complex</taxon>
    </lineage>
</organism>
<keyword evidence="1" id="KW-0472">Membrane</keyword>
<evidence type="ECO:0000313" key="2">
    <source>
        <dbReference type="EMBL" id="BBA39745.1"/>
    </source>
</evidence>
<sequence>MPFSLRHWPKRIRTVCVMSITTTIACAAGCGNRDFPGDTRNAGFIQANQERTMKKTMLIAALVAGMGMSIGAFAQVPASAPAGTTGLCKDGSFYSGASKKGACAGHKGVKTWYGASSAAAASAPAAAPATAASAAAPASGTAPAKSAAATTAAAAPGGGAGKVWANDSTKVYHCSTDKYYGKTKHGSYMSEADAKAKGYHASHGKACS</sequence>
<proteinExistence type="predicted"/>
<dbReference type="AlphaFoldDB" id="A0A250L5A3"/>
<feature type="transmembrane region" description="Helical" evidence="1">
    <location>
        <begin position="56"/>
        <end position="74"/>
    </location>
</feature>
<gene>
    <name evidence="2" type="ORF">BCCH1_21680</name>
</gene>
<dbReference type="PROSITE" id="PS51257">
    <property type="entry name" value="PROKAR_LIPOPROTEIN"/>
    <property type="match status" value="1"/>
</dbReference>
<evidence type="ECO:0008006" key="3">
    <source>
        <dbReference type="Google" id="ProtNLM"/>
    </source>
</evidence>
<name>A0A250L5A3_9BURK</name>
<evidence type="ECO:0000256" key="1">
    <source>
        <dbReference type="SAM" id="Phobius"/>
    </source>
</evidence>
<reference evidence="2" key="1">
    <citation type="journal article" date="2016" name="Biosci. Biotechnol. Biochem.">
        <title>Bioconversion of AHX to AOH by resting cells of Burkholderia contaminans CH-1.</title>
        <authorList>
            <person name="Choi J.H."/>
            <person name="Kikuchi A."/>
            <person name="Pumkaeo P."/>
            <person name="Hirai H."/>
            <person name="Tokuyama S."/>
            <person name="Kawagishi H."/>
        </authorList>
    </citation>
    <scope>NUCLEOTIDE SEQUENCE</scope>
    <source>
        <strain evidence="2">CH-1</strain>
    </source>
</reference>
<keyword evidence="1" id="KW-1133">Transmembrane helix</keyword>